<evidence type="ECO:0000313" key="2">
    <source>
        <dbReference type="EMBL" id="RDS85981.1"/>
    </source>
</evidence>
<dbReference type="RefSeq" id="WP_115476232.1">
    <property type="nucleotide sequence ID" value="NZ_QRBF01000001.1"/>
</dbReference>
<accession>A0A370XCN5</accession>
<evidence type="ECO:0000313" key="3">
    <source>
        <dbReference type="Proteomes" id="UP000255334"/>
    </source>
</evidence>
<protein>
    <submittedName>
        <fullName evidence="2">Uncharacterized protein</fullName>
    </submittedName>
</protein>
<dbReference type="AlphaFoldDB" id="A0A370XCN5"/>
<comment type="caution">
    <text evidence="2">The sequence shown here is derived from an EMBL/GenBank/DDBJ whole genome shotgun (WGS) entry which is preliminary data.</text>
</comment>
<gene>
    <name evidence="2" type="ORF">DWU99_01500</name>
</gene>
<keyword evidence="3" id="KW-1185">Reference proteome</keyword>
<proteinExistence type="predicted"/>
<organism evidence="2 3">
    <name type="scientific">Dyella psychrodurans</name>
    <dbReference type="NCBI Taxonomy" id="1927960"/>
    <lineage>
        <taxon>Bacteria</taxon>
        <taxon>Pseudomonadati</taxon>
        <taxon>Pseudomonadota</taxon>
        <taxon>Gammaproteobacteria</taxon>
        <taxon>Lysobacterales</taxon>
        <taxon>Rhodanobacteraceae</taxon>
        <taxon>Dyella</taxon>
    </lineage>
</organism>
<dbReference type="Proteomes" id="UP000255334">
    <property type="component" value="Unassembled WGS sequence"/>
</dbReference>
<evidence type="ECO:0000256" key="1">
    <source>
        <dbReference type="SAM" id="SignalP"/>
    </source>
</evidence>
<name>A0A370XCN5_9GAMM</name>
<feature type="chain" id="PRO_5016723078" evidence="1">
    <location>
        <begin position="24"/>
        <end position="140"/>
    </location>
</feature>
<sequence>MKNKVIATAWFVFGLALSSQIGAQNVATPLPKLAGMPVLSITGTSGAWGTNPVQANDWKSSSPIPGSADRFTGPANIHLALTPVSTTEAFHRIPFYVTAPYWLPRSRPFKSNNDPNNEQPATHGALINDIATLVRSTSSN</sequence>
<keyword evidence="1" id="KW-0732">Signal</keyword>
<feature type="signal peptide" evidence="1">
    <location>
        <begin position="1"/>
        <end position="23"/>
    </location>
</feature>
<reference evidence="2 3" key="1">
    <citation type="submission" date="2018-07" db="EMBL/GenBank/DDBJ databases">
        <title>Dyella monticola sp. nov. and Dyella psychrodurans sp. nov. isolated from monsoon evergreen broad-leaved forest soil of Dinghu Mountain, China.</title>
        <authorList>
            <person name="Gao Z."/>
            <person name="Qiu L."/>
        </authorList>
    </citation>
    <scope>NUCLEOTIDE SEQUENCE [LARGE SCALE GENOMIC DNA]</scope>
    <source>
        <strain evidence="2 3">4MSK11</strain>
    </source>
</reference>
<dbReference type="EMBL" id="QRBF01000001">
    <property type="protein sequence ID" value="RDS85981.1"/>
    <property type="molecule type" value="Genomic_DNA"/>
</dbReference>